<comment type="caution">
    <text evidence="2">The sequence shown here is derived from an EMBL/GenBank/DDBJ whole genome shotgun (WGS) entry which is preliminary data.</text>
</comment>
<dbReference type="RefSeq" id="WP_235208105.1">
    <property type="nucleotide sequence ID" value="NZ_BAMD01000015.1"/>
</dbReference>
<dbReference type="PANTHER" id="PTHR30411">
    <property type="entry name" value="CYTOPLASMIC PROTEIN"/>
    <property type="match status" value="1"/>
</dbReference>
<keyword evidence="3" id="KW-1185">Reference proteome</keyword>
<organism evidence="2 3">
    <name type="scientific">Saccharicrinis fermentans DSM 9555 = JCM 21142</name>
    <dbReference type="NCBI Taxonomy" id="869213"/>
    <lineage>
        <taxon>Bacteria</taxon>
        <taxon>Pseudomonadati</taxon>
        <taxon>Bacteroidota</taxon>
        <taxon>Bacteroidia</taxon>
        <taxon>Marinilabiliales</taxon>
        <taxon>Marinilabiliaceae</taxon>
        <taxon>Saccharicrinis</taxon>
    </lineage>
</organism>
<sequence length="159" mass="18027">MTMPLSRLESFLRNEDVSFNKIIHHKTFTAQETAANAHISGKEIAKTVIMKLDEQMCMIVLPGDMQIDFNLLKEATGAHQIRLATEAEFKDLFVNCEVGAMPPFGNLYDMPVYVAEALTEFVFIAFNAGTHSMLIQMKYADFERLVKPSIMKIAYHANY</sequence>
<dbReference type="Gene3D" id="3.90.960.10">
    <property type="entry name" value="YbaK/aminoacyl-tRNA synthetase-associated domain"/>
    <property type="match status" value="1"/>
</dbReference>
<keyword evidence="2" id="KW-0436">Ligase</keyword>
<keyword evidence="2" id="KW-0030">Aminoacyl-tRNA synthetase</keyword>
<dbReference type="AlphaFoldDB" id="W7XX00"/>
<dbReference type="PANTHER" id="PTHR30411:SF9">
    <property type="entry name" value="MULTIFUNCTIONAL SER_THR-TRNA DEACYLASE PROXP-Y"/>
    <property type="match status" value="1"/>
</dbReference>
<dbReference type="eggNOG" id="COG2606">
    <property type="taxonomic scope" value="Bacteria"/>
</dbReference>
<gene>
    <name evidence="2" type="ORF">JCM21142_41590</name>
</gene>
<dbReference type="InterPro" id="IPR036754">
    <property type="entry name" value="YbaK/aa-tRNA-synt-asso_dom_sf"/>
</dbReference>
<dbReference type="SUPFAM" id="SSF55826">
    <property type="entry name" value="YbaK/ProRS associated domain"/>
    <property type="match status" value="1"/>
</dbReference>
<evidence type="ECO:0000313" key="2">
    <source>
        <dbReference type="EMBL" id="GAF02940.1"/>
    </source>
</evidence>
<name>W7XX00_9BACT</name>
<accession>W7XX00</accession>
<feature type="domain" description="YbaK/aminoacyl-tRNA synthetase-associated" evidence="1">
    <location>
        <begin position="24"/>
        <end position="145"/>
    </location>
</feature>
<dbReference type="GO" id="GO:0004812">
    <property type="term" value="F:aminoacyl-tRNA ligase activity"/>
    <property type="evidence" value="ECO:0007669"/>
    <property type="project" value="UniProtKB-KW"/>
</dbReference>
<protein>
    <submittedName>
        <fullName evidence="2">Prolyl-tRNA synthetase</fullName>
    </submittedName>
</protein>
<evidence type="ECO:0000313" key="3">
    <source>
        <dbReference type="Proteomes" id="UP000019402"/>
    </source>
</evidence>
<dbReference type="Pfam" id="PF04073">
    <property type="entry name" value="tRNA_edit"/>
    <property type="match status" value="1"/>
</dbReference>
<reference evidence="2 3" key="1">
    <citation type="journal article" date="2014" name="Genome Announc.">
        <title>Draft Genome Sequence of Cytophaga fermentans JCM 21142T, a Facultative Anaerobe Isolated from Marine Mud.</title>
        <authorList>
            <person name="Starns D."/>
            <person name="Oshima K."/>
            <person name="Suda W."/>
            <person name="Iino T."/>
            <person name="Yuki M."/>
            <person name="Inoue J."/>
            <person name="Kitamura K."/>
            <person name="Iida T."/>
            <person name="Darby A."/>
            <person name="Hattori M."/>
            <person name="Ohkuma M."/>
        </authorList>
    </citation>
    <scope>NUCLEOTIDE SEQUENCE [LARGE SCALE GENOMIC DNA]</scope>
    <source>
        <strain evidence="2 3">JCM 21142</strain>
    </source>
</reference>
<dbReference type="EMBL" id="BAMD01000015">
    <property type="protein sequence ID" value="GAF02940.1"/>
    <property type="molecule type" value="Genomic_DNA"/>
</dbReference>
<proteinExistence type="predicted"/>
<dbReference type="CDD" id="cd04332">
    <property type="entry name" value="YbaK_like"/>
    <property type="match status" value="1"/>
</dbReference>
<evidence type="ECO:0000259" key="1">
    <source>
        <dbReference type="Pfam" id="PF04073"/>
    </source>
</evidence>
<dbReference type="Proteomes" id="UP000019402">
    <property type="component" value="Unassembled WGS sequence"/>
</dbReference>
<dbReference type="InterPro" id="IPR007214">
    <property type="entry name" value="YbaK/aa-tRNA-synth-assoc-dom"/>
</dbReference>
<dbReference type="STRING" id="869213.GCA_000517085_03314"/>
<dbReference type="GO" id="GO:0002161">
    <property type="term" value="F:aminoacyl-tRNA deacylase activity"/>
    <property type="evidence" value="ECO:0007669"/>
    <property type="project" value="InterPro"/>
</dbReference>